<evidence type="ECO:0000313" key="1">
    <source>
        <dbReference type="EMBL" id="MDG3016919.1"/>
    </source>
</evidence>
<reference evidence="1" key="1">
    <citation type="submission" date="2022-08" db="EMBL/GenBank/DDBJ databases">
        <title>Genome analysis of Corynebacteriales strain.</title>
        <authorList>
            <person name="Lee S.D."/>
        </authorList>
    </citation>
    <scope>NUCLEOTIDE SEQUENCE</scope>
    <source>
        <strain evidence="1">D3-21</strain>
    </source>
</reference>
<dbReference type="EMBL" id="JANRHA010000019">
    <property type="protein sequence ID" value="MDG3016919.1"/>
    <property type="molecule type" value="Genomic_DNA"/>
</dbReference>
<dbReference type="InterPro" id="IPR002918">
    <property type="entry name" value="Lipase_EstA/Esterase_EstB"/>
</dbReference>
<dbReference type="InterPro" id="IPR029058">
    <property type="entry name" value="AB_hydrolase_fold"/>
</dbReference>
<dbReference type="GO" id="GO:0016298">
    <property type="term" value="F:lipase activity"/>
    <property type="evidence" value="ECO:0007669"/>
    <property type="project" value="TreeGrafter"/>
</dbReference>
<proteinExistence type="predicted"/>
<comment type="caution">
    <text evidence="1">The sequence shown here is derived from an EMBL/GenBank/DDBJ whole genome shotgun (WGS) entry which is preliminary data.</text>
</comment>
<gene>
    <name evidence="1" type="ORF">NVS88_20405</name>
</gene>
<dbReference type="SUPFAM" id="SSF53474">
    <property type="entry name" value="alpha/beta-Hydrolases"/>
    <property type="match status" value="1"/>
</dbReference>
<dbReference type="Pfam" id="PF01674">
    <property type="entry name" value="Lipase_2"/>
    <property type="match status" value="1"/>
</dbReference>
<sequence length="311" mass="32074">MVVSGALTLLPAAIGESAVPVAAAAQPPLPVPGTVLSGIGEELANPGGSSPGSNDWSCRPTVAHPDPVILLHGTAGNRQTEWGTLSPLLVNAGYCVFALTYGNDPSLPWPLSGFGGLGPLEQSGVQLADFVHRVLAETGARKVDVVGHSLGTILPEYYAKFLGGTDTIGRYVSLAPFWNQGLPVGTPGLGTSSGGAVPAAPPPVPSLCASCDQTDPGAPFMTMMQSGGVYSPQIRYTNIMTRYDEVVVPYTDGYAPAPNATNIVVQDQCAQDFSEHLALVADPVALTDVLNALDPAHPRPVPCTFVPPFLG</sequence>
<dbReference type="PANTHER" id="PTHR32015:SF1">
    <property type="entry name" value="LIPASE"/>
    <property type="match status" value="1"/>
</dbReference>
<keyword evidence="2" id="KW-1185">Reference proteome</keyword>
<dbReference type="AlphaFoldDB" id="A0A9X4M4Y9"/>
<evidence type="ECO:0000313" key="2">
    <source>
        <dbReference type="Proteomes" id="UP001152755"/>
    </source>
</evidence>
<accession>A0A9X4M4Y9</accession>
<dbReference type="Proteomes" id="UP001152755">
    <property type="component" value="Unassembled WGS sequence"/>
</dbReference>
<name>A0A9X4M4Y9_9ACTN</name>
<organism evidence="1 2">
    <name type="scientific">Speluncibacter jeojiensis</name>
    <dbReference type="NCBI Taxonomy" id="2710754"/>
    <lineage>
        <taxon>Bacteria</taxon>
        <taxon>Bacillati</taxon>
        <taxon>Actinomycetota</taxon>
        <taxon>Actinomycetes</taxon>
        <taxon>Mycobacteriales</taxon>
        <taxon>Speluncibacteraceae</taxon>
        <taxon>Speluncibacter</taxon>
    </lineage>
</organism>
<dbReference type="Gene3D" id="3.40.50.1820">
    <property type="entry name" value="alpha/beta hydrolase"/>
    <property type="match status" value="1"/>
</dbReference>
<dbReference type="PANTHER" id="PTHR32015">
    <property type="entry name" value="FASTING INDUCED LIPASE"/>
    <property type="match status" value="1"/>
</dbReference>
<protein>
    <submittedName>
        <fullName evidence="1">Lipase family protein</fullName>
    </submittedName>
</protein>
<dbReference type="GO" id="GO:0016042">
    <property type="term" value="P:lipid catabolic process"/>
    <property type="evidence" value="ECO:0007669"/>
    <property type="project" value="InterPro"/>
</dbReference>
<dbReference type="RefSeq" id="WP_277830290.1">
    <property type="nucleotide sequence ID" value="NZ_JAAIVF010000001.1"/>
</dbReference>